<dbReference type="Proteomes" id="UP001320899">
    <property type="component" value="Unassembled WGS sequence"/>
</dbReference>
<evidence type="ECO:0000313" key="2">
    <source>
        <dbReference type="Proteomes" id="UP001320899"/>
    </source>
</evidence>
<keyword evidence="2" id="KW-1185">Reference proteome</keyword>
<reference evidence="1 2" key="1">
    <citation type="submission" date="2022-10" db="EMBL/GenBank/DDBJ databases">
        <title>Ruegeria sp. nov., isolated from ocean surface sediments.</title>
        <authorList>
            <person name="He W."/>
            <person name="Xue H.-P."/>
            <person name="Zhang D.-F."/>
        </authorList>
    </citation>
    <scope>NUCLEOTIDE SEQUENCE [LARGE SCALE GENOMIC DNA]</scope>
    <source>
        <strain evidence="1 2">XHP0148</strain>
    </source>
</reference>
<comment type="caution">
    <text evidence="1">The sequence shown here is derived from an EMBL/GenBank/DDBJ whole genome shotgun (WGS) entry which is preliminary data.</text>
</comment>
<proteinExistence type="predicted"/>
<dbReference type="RefSeq" id="WP_263830308.1">
    <property type="nucleotide sequence ID" value="NZ_JAOWLB010000020.1"/>
</dbReference>
<organism evidence="1 2">
    <name type="scientific">Ruegeria aquimaris</name>
    <dbReference type="NCBI Taxonomy" id="2984333"/>
    <lineage>
        <taxon>Bacteria</taxon>
        <taxon>Pseudomonadati</taxon>
        <taxon>Pseudomonadota</taxon>
        <taxon>Alphaproteobacteria</taxon>
        <taxon>Rhodobacterales</taxon>
        <taxon>Roseobacteraceae</taxon>
        <taxon>Ruegeria</taxon>
    </lineage>
</organism>
<name>A0ABT3APR9_9RHOB</name>
<accession>A0ABT3APR9</accession>
<gene>
    <name evidence="1" type="ORF">OE747_20295</name>
</gene>
<dbReference type="EMBL" id="JAOWLB010000020">
    <property type="protein sequence ID" value="MCV2890685.1"/>
    <property type="molecule type" value="Genomic_DNA"/>
</dbReference>
<evidence type="ECO:0000313" key="1">
    <source>
        <dbReference type="EMBL" id="MCV2890685.1"/>
    </source>
</evidence>
<sequence length="214" mass="24833">MDAVDERNIIDKTVDAINRDIEHKFLNSRPGYVTAWYKYGVRYRSGDHPFPKVPAEKIDELCAEARRSEDVFRLVKFIVAKRMEAGALPPPSMSRLVQDFLCEDFEPVGPGSGRRSNWGRDIIILMAMKEVLRASDLKATHRRVLSHHPDRMRKTEKSASEIVQIALERTEIGKLDIHRIHKIWGSKLKQKELNYYWGLMVQSEFDDEPDTELI</sequence>
<protein>
    <submittedName>
        <fullName evidence="1">Uncharacterized protein</fullName>
    </submittedName>
</protein>